<dbReference type="Pfam" id="PF06560">
    <property type="entry name" value="GPI"/>
    <property type="match status" value="1"/>
</dbReference>
<evidence type="ECO:0000256" key="6">
    <source>
        <dbReference type="ARBA" id="ARBA00029321"/>
    </source>
</evidence>
<feature type="domain" description="Glucose-6-phosphate isomerase prokaryote" evidence="7">
    <location>
        <begin position="27"/>
        <end position="163"/>
    </location>
</feature>
<evidence type="ECO:0000256" key="3">
    <source>
        <dbReference type="ARBA" id="ARBA00011952"/>
    </source>
</evidence>
<evidence type="ECO:0000256" key="5">
    <source>
        <dbReference type="ARBA" id="ARBA00023152"/>
    </source>
</evidence>
<accession>A0A7X2N292</accession>
<evidence type="ECO:0000256" key="2">
    <source>
        <dbReference type="ARBA" id="ARBA00006542"/>
    </source>
</evidence>
<comment type="similarity">
    <text evidence="2">Belongs to the archaeal-type GPI family.</text>
</comment>
<dbReference type="GO" id="GO:0006096">
    <property type="term" value="P:glycolytic process"/>
    <property type="evidence" value="ECO:0007669"/>
    <property type="project" value="UniProtKB-UniPathway"/>
</dbReference>
<dbReference type="InterPro" id="IPR011051">
    <property type="entry name" value="RmlC_Cupin_sf"/>
</dbReference>
<comment type="caution">
    <text evidence="8">The sequence shown here is derived from an EMBL/GenBank/DDBJ whole genome shotgun (WGS) entry which is preliminary data.</text>
</comment>
<dbReference type="InterPro" id="IPR010551">
    <property type="entry name" value="G6P_isomerase_prok"/>
</dbReference>
<evidence type="ECO:0000256" key="4">
    <source>
        <dbReference type="ARBA" id="ARBA00022432"/>
    </source>
</evidence>
<dbReference type="SUPFAM" id="SSF51182">
    <property type="entry name" value="RmlC-like cupins"/>
    <property type="match status" value="1"/>
</dbReference>
<proteinExistence type="inferred from homology"/>
<dbReference type="GO" id="GO:0004347">
    <property type="term" value="F:glucose-6-phosphate isomerase activity"/>
    <property type="evidence" value="ECO:0007669"/>
    <property type="project" value="UniProtKB-EC"/>
</dbReference>
<name>A0A7X2N292_9FIRM</name>
<evidence type="ECO:0000313" key="9">
    <source>
        <dbReference type="Proteomes" id="UP000470082"/>
    </source>
</evidence>
<dbReference type="UniPathway" id="UPA00109">
    <property type="reaction ID" value="UER00181"/>
</dbReference>
<organism evidence="8 9">
    <name type="scientific">Floccifex porci</name>
    <dbReference type="NCBI Taxonomy" id="2606629"/>
    <lineage>
        <taxon>Bacteria</taxon>
        <taxon>Bacillati</taxon>
        <taxon>Bacillota</taxon>
        <taxon>Erysipelotrichia</taxon>
        <taxon>Erysipelotrichales</taxon>
        <taxon>Erysipelotrichaceae</taxon>
        <taxon>Floccifex</taxon>
    </lineage>
</organism>
<gene>
    <name evidence="8" type="ORF">FYJ50_03250</name>
</gene>
<dbReference type="AlphaFoldDB" id="A0A7X2N292"/>
<keyword evidence="4" id="KW-0312">Gluconeogenesis</keyword>
<evidence type="ECO:0000256" key="1">
    <source>
        <dbReference type="ARBA" id="ARBA00004926"/>
    </source>
</evidence>
<dbReference type="CDD" id="cd02218">
    <property type="entry name" value="cupin_PGI"/>
    <property type="match status" value="1"/>
</dbReference>
<comment type="pathway">
    <text evidence="1">Carbohydrate degradation; glycolysis; D-glyceraldehyde 3-phosphate and glycerone phosphate from D-glucose: step 2/4.</text>
</comment>
<dbReference type="EC" id="5.3.1.9" evidence="3"/>
<evidence type="ECO:0000259" key="7">
    <source>
        <dbReference type="Pfam" id="PF06560"/>
    </source>
</evidence>
<dbReference type="Proteomes" id="UP000470082">
    <property type="component" value="Unassembled WGS sequence"/>
</dbReference>
<dbReference type="GO" id="GO:0005737">
    <property type="term" value="C:cytoplasm"/>
    <property type="evidence" value="ECO:0007669"/>
    <property type="project" value="InterPro"/>
</dbReference>
<comment type="catalytic activity">
    <reaction evidence="6">
        <text>alpha-D-glucose 6-phosphate = beta-D-fructose 6-phosphate</text>
        <dbReference type="Rhea" id="RHEA:11816"/>
        <dbReference type="ChEBI" id="CHEBI:57634"/>
        <dbReference type="ChEBI" id="CHEBI:58225"/>
        <dbReference type="EC" id="5.3.1.9"/>
    </reaction>
</comment>
<keyword evidence="9" id="KW-1185">Reference proteome</keyword>
<sequence>MEILDSKLFHDFHGMLKGQEVTTSKKLYKDAKGFYQSVDASLDDNTIMYEVSCVNASKKEEGYLNWGISLLHPVYVNGECNMTRGHFHKDLNCEEYYWCASGTGLLMFMDENGKTWCEKMKEGSLHHINGHHAHRLINTGNEDLKVICVWNANAGHDYQRVEQMPFNVRVFKKGEEIYTQKR</sequence>
<dbReference type="Gene3D" id="2.60.120.10">
    <property type="entry name" value="Jelly Rolls"/>
    <property type="match status" value="1"/>
</dbReference>
<dbReference type="InterPro" id="IPR014710">
    <property type="entry name" value="RmlC-like_jellyroll"/>
</dbReference>
<protein>
    <recommendedName>
        <fullName evidence="3">glucose-6-phosphate isomerase</fullName>
        <ecNumber evidence="3">5.3.1.9</ecNumber>
    </recommendedName>
</protein>
<dbReference type="EMBL" id="VUMM01000003">
    <property type="protein sequence ID" value="MSS01137.1"/>
    <property type="molecule type" value="Genomic_DNA"/>
</dbReference>
<dbReference type="GO" id="GO:0006094">
    <property type="term" value="P:gluconeogenesis"/>
    <property type="evidence" value="ECO:0007669"/>
    <property type="project" value="UniProtKB-KW"/>
</dbReference>
<evidence type="ECO:0000313" key="8">
    <source>
        <dbReference type="EMBL" id="MSS01137.1"/>
    </source>
</evidence>
<dbReference type="RefSeq" id="WP_154459598.1">
    <property type="nucleotide sequence ID" value="NZ_VUMM01000003.1"/>
</dbReference>
<reference evidence="8 9" key="1">
    <citation type="submission" date="2019-08" db="EMBL/GenBank/DDBJ databases">
        <title>In-depth cultivation of the pig gut microbiome towards novel bacterial diversity and tailored functional studies.</title>
        <authorList>
            <person name="Wylensek D."/>
            <person name="Hitch T.C.A."/>
            <person name="Clavel T."/>
        </authorList>
    </citation>
    <scope>NUCLEOTIDE SEQUENCE [LARGE SCALE GENOMIC DNA]</scope>
    <source>
        <strain evidence="8 9">LKV-178-WT-2G</strain>
    </source>
</reference>
<keyword evidence="5" id="KW-0324">Glycolysis</keyword>